<evidence type="ECO:0000256" key="4">
    <source>
        <dbReference type="ARBA" id="ARBA00023163"/>
    </source>
</evidence>
<accession>A0A9W9SIT4</accession>
<dbReference type="InterPro" id="IPR036864">
    <property type="entry name" value="Zn2-C6_fun-type_DNA-bd_sf"/>
</dbReference>
<feature type="region of interest" description="Disordered" evidence="6">
    <location>
        <begin position="47"/>
        <end position="100"/>
    </location>
</feature>
<dbReference type="AlphaFoldDB" id="A0A9W9SIT4"/>
<comment type="caution">
    <text evidence="8">The sequence shown here is derived from an EMBL/GenBank/DDBJ whole genome shotgun (WGS) entry which is preliminary data.</text>
</comment>
<keyword evidence="3" id="KW-0238">DNA-binding</keyword>
<dbReference type="PROSITE" id="PS50048">
    <property type="entry name" value="ZN2_CY6_FUNGAL_2"/>
    <property type="match status" value="1"/>
</dbReference>
<proteinExistence type="predicted"/>
<dbReference type="GO" id="GO:0008270">
    <property type="term" value="F:zinc ion binding"/>
    <property type="evidence" value="ECO:0007669"/>
    <property type="project" value="InterPro"/>
</dbReference>
<dbReference type="EMBL" id="JAPZBU010000011">
    <property type="protein sequence ID" value="KAJ5379381.1"/>
    <property type="molecule type" value="Genomic_DNA"/>
</dbReference>
<dbReference type="CDD" id="cd12148">
    <property type="entry name" value="fungal_TF_MHR"/>
    <property type="match status" value="1"/>
</dbReference>
<evidence type="ECO:0000259" key="7">
    <source>
        <dbReference type="PROSITE" id="PS50048"/>
    </source>
</evidence>
<dbReference type="SMART" id="SM00066">
    <property type="entry name" value="GAL4"/>
    <property type="match status" value="1"/>
</dbReference>
<keyword evidence="5" id="KW-0539">Nucleus</keyword>
<keyword evidence="9" id="KW-1185">Reference proteome</keyword>
<evidence type="ECO:0000256" key="6">
    <source>
        <dbReference type="SAM" id="MobiDB-lite"/>
    </source>
</evidence>
<dbReference type="Pfam" id="PF04082">
    <property type="entry name" value="Fungal_trans"/>
    <property type="match status" value="1"/>
</dbReference>
<dbReference type="Proteomes" id="UP001147747">
    <property type="component" value="Unassembled WGS sequence"/>
</dbReference>
<dbReference type="Pfam" id="PF00172">
    <property type="entry name" value="Zn_clus"/>
    <property type="match status" value="1"/>
</dbReference>
<feature type="compositionally biased region" description="Polar residues" evidence="6">
    <location>
        <begin position="73"/>
        <end position="88"/>
    </location>
</feature>
<dbReference type="InterPro" id="IPR001138">
    <property type="entry name" value="Zn2Cys6_DnaBD"/>
</dbReference>
<dbReference type="GO" id="GO:0000981">
    <property type="term" value="F:DNA-binding transcription factor activity, RNA polymerase II-specific"/>
    <property type="evidence" value="ECO:0007669"/>
    <property type="project" value="InterPro"/>
</dbReference>
<dbReference type="GeneID" id="81376117"/>
<sequence>MQDGYSCHPKQRTPKACDRCHRQKLKCDTARPCILCVRACRKCETTTRRAPRRKGLRQNNASNTALRPKPAVTGSSPELVSPASTATTSDKHQLNTNTNTNSSTIDFARQVFNEQETGRILTGASLPGDVGTSNPGEQLWGLQQIKMPPTPVMLSLFDAYFHRVQWFIMLLVEPHFRNTAQDIISRDQWPRRELGSCMLLLAVAAIGLQSVLSDKDWTGYDQLRVHNIDPETLLQGFIAEIRLHLLDVLEDCQVEAVQIPLLLSSYYVFHNSPRLAWTVLGMSLRAAYALDMQNQDTSGTDLIMAETKSRCWNHLVVSDTFTSMVYGRPVSIDYAEVHQLRVLDDLTLPPGLFTSLPGATDNGNIGKGLFHVMKTEIYEIVRQTLLRFHRLRLGPTMEDKDLEAIASIVQYSDNALQSWRGNVPQILDFEFWRGEGWHRLSQEVQESTEAVKEQAETMFLQAALLQLTYDSALIQIHRSLLERRLRTAYKPVVDAINRSLVAATAAALRISQIPVHKFRKHFAGSFVSMQQFTAGVILCIQPTCLPFSPAALEAKAGVLKIIRASRTESHQNRIARHTEQLLTELLKVTNQREMACALGDNVSGRASKEIMFNGPSSAVPQACPPVVEAYGGRSSSIAPISTSQELSENGNGSWGENSECELSSNTATSLEYPSEYIFEQLDSTFGAFGESIFNMMPEDQNSSWNWGRTFP</sequence>
<dbReference type="GO" id="GO:0006351">
    <property type="term" value="P:DNA-templated transcription"/>
    <property type="evidence" value="ECO:0007669"/>
    <property type="project" value="InterPro"/>
</dbReference>
<dbReference type="PROSITE" id="PS00463">
    <property type="entry name" value="ZN2_CY6_FUNGAL_1"/>
    <property type="match status" value="1"/>
</dbReference>
<keyword evidence="1" id="KW-0479">Metal-binding</keyword>
<evidence type="ECO:0000256" key="5">
    <source>
        <dbReference type="ARBA" id="ARBA00023242"/>
    </source>
</evidence>
<evidence type="ECO:0000256" key="1">
    <source>
        <dbReference type="ARBA" id="ARBA00022723"/>
    </source>
</evidence>
<keyword evidence="4" id="KW-0804">Transcription</keyword>
<dbReference type="InterPro" id="IPR050987">
    <property type="entry name" value="AtrR-like"/>
</dbReference>
<feature type="region of interest" description="Disordered" evidence="6">
    <location>
        <begin position="638"/>
        <end position="660"/>
    </location>
</feature>
<dbReference type="InterPro" id="IPR007219">
    <property type="entry name" value="XnlR_reg_dom"/>
</dbReference>
<dbReference type="PANTHER" id="PTHR46910:SF17">
    <property type="entry name" value="SCFA-RELATED"/>
    <property type="match status" value="1"/>
</dbReference>
<evidence type="ECO:0000256" key="3">
    <source>
        <dbReference type="ARBA" id="ARBA00023125"/>
    </source>
</evidence>
<dbReference type="GO" id="GO:0003677">
    <property type="term" value="F:DNA binding"/>
    <property type="evidence" value="ECO:0007669"/>
    <property type="project" value="UniProtKB-KW"/>
</dbReference>
<dbReference type="Gene3D" id="4.10.240.10">
    <property type="entry name" value="Zn(2)-C6 fungal-type DNA-binding domain"/>
    <property type="match status" value="1"/>
</dbReference>
<dbReference type="SUPFAM" id="SSF57701">
    <property type="entry name" value="Zn2/Cys6 DNA-binding domain"/>
    <property type="match status" value="1"/>
</dbReference>
<organism evidence="8 9">
    <name type="scientific">Penicillium cosmopolitanum</name>
    <dbReference type="NCBI Taxonomy" id="1131564"/>
    <lineage>
        <taxon>Eukaryota</taxon>
        <taxon>Fungi</taxon>
        <taxon>Dikarya</taxon>
        <taxon>Ascomycota</taxon>
        <taxon>Pezizomycotina</taxon>
        <taxon>Eurotiomycetes</taxon>
        <taxon>Eurotiomycetidae</taxon>
        <taxon>Eurotiales</taxon>
        <taxon>Aspergillaceae</taxon>
        <taxon>Penicillium</taxon>
    </lineage>
</organism>
<name>A0A9W9SIT4_9EURO</name>
<gene>
    <name evidence="8" type="ORF">N7509_012500</name>
</gene>
<evidence type="ECO:0000313" key="9">
    <source>
        <dbReference type="Proteomes" id="UP001147747"/>
    </source>
</evidence>
<dbReference type="PANTHER" id="PTHR46910">
    <property type="entry name" value="TRANSCRIPTION FACTOR PDR1"/>
    <property type="match status" value="1"/>
</dbReference>
<reference evidence="8" key="1">
    <citation type="submission" date="2022-12" db="EMBL/GenBank/DDBJ databases">
        <authorList>
            <person name="Petersen C."/>
        </authorList>
    </citation>
    <scope>NUCLEOTIDE SEQUENCE</scope>
    <source>
        <strain evidence="8">IBT 29677</strain>
    </source>
</reference>
<reference evidence="8" key="2">
    <citation type="journal article" date="2023" name="IMA Fungus">
        <title>Comparative genomic study of the Penicillium genus elucidates a diverse pangenome and 15 lateral gene transfer events.</title>
        <authorList>
            <person name="Petersen C."/>
            <person name="Sorensen T."/>
            <person name="Nielsen M.R."/>
            <person name="Sondergaard T.E."/>
            <person name="Sorensen J.L."/>
            <person name="Fitzpatrick D.A."/>
            <person name="Frisvad J.C."/>
            <person name="Nielsen K.L."/>
        </authorList>
    </citation>
    <scope>NUCLEOTIDE SEQUENCE</scope>
    <source>
        <strain evidence="8">IBT 29677</strain>
    </source>
</reference>
<protein>
    <recommendedName>
        <fullName evidence="7">Zn(2)-C6 fungal-type domain-containing protein</fullName>
    </recommendedName>
</protein>
<dbReference type="CDD" id="cd00067">
    <property type="entry name" value="GAL4"/>
    <property type="match status" value="1"/>
</dbReference>
<keyword evidence="2" id="KW-0805">Transcription regulation</keyword>
<dbReference type="OrthoDB" id="3266505at2759"/>
<feature type="domain" description="Zn(2)-C6 fungal-type" evidence="7">
    <location>
        <begin position="16"/>
        <end position="45"/>
    </location>
</feature>
<evidence type="ECO:0000313" key="8">
    <source>
        <dbReference type="EMBL" id="KAJ5379381.1"/>
    </source>
</evidence>
<dbReference type="RefSeq" id="XP_056483167.1">
    <property type="nucleotide sequence ID" value="XM_056637137.1"/>
</dbReference>
<dbReference type="SMART" id="SM00906">
    <property type="entry name" value="Fungal_trans"/>
    <property type="match status" value="1"/>
</dbReference>
<evidence type="ECO:0000256" key="2">
    <source>
        <dbReference type="ARBA" id="ARBA00023015"/>
    </source>
</evidence>